<keyword evidence="4" id="KW-0276">Fatty acid metabolism</keyword>
<evidence type="ECO:0000256" key="8">
    <source>
        <dbReference type="PIRNR" id="PIRNR000094"/>
    </source>
</evidence>
<sequence>MSSEPAEGLRPVLAGMKALVTGIANEHSIAYGCAKAFRELGADLAITYASEKAKPYVEPLASELGAELLLPLDVGDAAQLQSVFGQIGQRWGRLDILLHSIAWAPKDDLHGGLLHCSSEGFARAMDISCHSFVRMAALAAPLMDQGGTLLTMSYYGANKVVPNYSVMGPVKAALEACTRYLAYELGPKGIRVHAISPGPLKTRAASGLKDFDLLLNEAVERAPLGELVDIMDVGYTCAFLATPYARRVSGETLYVDGGVNIMA</sequence>
<keyword evidence="3 8" id="KW-0444">Lipid biosynthesis</keyword>
<organism evidence="13 14">
    <name type="scientific">Paraburkholderia terricola</name>
    <dbReference type="NCBI Taxonomy" id="169427"/>
    <lineage>
        <taxon>Bacteria</taxon>
        <taxon>Pseudomonadati</taxon>
        <taxon>Pseudomonadota</taxon>
        <taxon>Betaproteobacteria</taxon>
        <taxon>Burkholderiales</taxon>
        <taxon>Burkholderiaceae</taxon>
        <taxon>Paraburkholderia</taxon>
    </lineage>
</organism>
<feature type="binding site" evidence="11">
    <location>
        <position position="171"/>
    </location>
    <ligand>
        <name>NAD(+)</name>
        <dbReference type="ChEBI" id="CHEBI:57540"/>
    </ligand>
</feature>
<feature type="binding site" evidence="11">
    <location>
        <begin position="73"/>
        <end position="74"/>
    </location>
    <ligand>
        <name>NAD(+)</name>
        <dbReference type="ChEBI" id="CHEBI:57540"/>
    </ligand>
</feature>
<dbReference type="Gene3D" id="3.40.50.720">
    <property type="entry name" value="NAD(P)-binding Rossmann-like Domain"/>
    <property type="match status" value="1"/>
</dbReference>
<dbReference type="InterPro" id="IPR014358">
    <property type="entry name" value="Enoyl-ACP_Rdtase_NADH"/>
</dbReference>
<dbReference type="InterPro" id="IPR036291">
    <property type="entry name" value="NAD(P)-bd_dom_sf"/>
</dbReference>
<evidence type="ECO:0000313" key="13">
    <source>
        <dbReference type="EMBL" id="SHK80671.1"/>
    </source>
</evidence>
<evidence type="ECO:0000313" key="14">
    <source>
        <dbReference type="Proteomes" id="UP000184395"/>
    </source>
</evidence>
<evidence type="ECO:0000313" key="12">
    <source>
        <dbReference type="EMBL" id="MDR6410352.1"/>
    </source>
</evidence>
<dbReference type="EMBL" id="JAVDRP010000006">
    <property type="protein sequence ID" value="MDR6410352.1"/>
    <property type="molecule type" value="Genomic_DNA"/>
</dbReference>
<dbReference type="UniPathway" id="UPA00094"/>
<feature type="binding site" evidence="11">
    <location>
        <position position="22"/>
    </location>
    <ligand>
        <name>NAD(+)</name>
        <dbReference type="ChEBI" id="CHEBI:57540"/>
    </ligand>
</feature>
<keyword evidence="7 8" id="KW-0275">Fatty acid biosynthesis</keyword>
<feature type="active site" description="Proton acceptor" evidence="9">
    <location>
        <position position="164"/>
    </location>
</feature>
<dbReference type="EMBL" id="FRAB01000039">
    <property type="protein sequence ID" value="SHK80671.1"/>
    <property type="molecule type" value="Genomic_DNA"/>
</dbReference>
<evidence type="ECO:0000256" key="4">
    <source>
        <dbReference type="ARBA" id="ARBA00022832"/>
    </source>
</evidence>
<reference evidence="13 14" key="1">
    <citation type="submission" date="2016-11" db="EMBL/GenBank/DDBJ databases">
        <authorList>
            <person name="Jaros S."/>
            <person name="Januszkiewicz K."/>
            <person name="Wedrychowicz H."/>
        </authorList>
    </citation>
    <scope>NUCLEOTIDE SEQUENCE [LARGE SCALE GENOMIC DNA]</scope>
    <source>
        <strain evidence="13 14">LMG 20594</strain>
    </source>
</reference>
<evidence type="ECO:0000256" key="11">
    <source>
        <dbReference type="PIRSR" id="PIRSR000094-3"/>
    </source>
</evidence>
<proteinExistence type="inferred from homology"/>
<dbReference type="Gene3D" id="1.10.8.400">
    <property type="entry name" value="Enoyl acyl carrier protein reductase"/>
    <property type="match status" value="1"/>
</dbReference>
<evidence type="ECO:0000313" key="15">
    <source>
        <dbReference type="Proteomes" id="UP001264340"/>
    </source>
</evidence>
<dbReference type="PANTHER" id="PTHR43159">
    <property type="entry name" value="ENOYL-[ACYL-CARRIER-PROTEIN] REDUCTASE"/>
    <property type="match status" value="1"/>
</dbReference>
<reference evidence="12 15" key="2">
    <citation type="submission" date="2023-07" db="EMBL/GenBank/DDBJ databases">
        <title>Sorghum-associated microbial communities from plants grown in Nebraska, USA.</title>
        <authorList>
            <person name="Schachtman D."/>
        </authorList>
    </citation>
    <scope>NUCLEOTIDE SEQUENCE [LARGE SCALE GENOMIC DNA]</scope>
    <source>
        <strain evidence="12 15">DS1316</strain>
    </source>
</reference>
<keyword evidence="5 8" id="KW-0560">Oxidoreductase</keyword>
<dbReference type="PRINTS" id="PR00081">
    <property type="entry name" value="GDHRDH"/>
</dbReference>
<feature type="binding site" evidence="11">
    <location>
        <position position="101"/>
    </location>
    <ligand>
        <name>NAD(+)</name>
        <dbReference type="ChEBI" id="CHEBI:57540"/>
    </ligand>
</feature>
<dbReference type="Proteomes" id="UP000184395">
    <property type="component" value="Unassembled WGS sequence"/>
</dbReference>
<comment type="pathway">
    <text evidence="1">Lipid metabolism; fatty acid biosynthesis.</text>
</comment>
<dbReference type="CDD" id="cd05372">
    <property type="entry name" value="ENR_SDR"/>
    <property type="match status" value="1"/>
</dbReference>
<dbReference type="Proteomes" id="UP001264340">
    <property type="component" value="Unassembled WGS sequence"/>
</dbReference>
<evidence type="ECO:0000256" key="6">
    <source>
        <dbReference type="ARBA" id="ARBA00023098"/>
    </source>
</evidence>
<gene>
    <name evidence="12" type="ORF">J2804_003774</name>
    <name evidence="13" type="ORF">SAMN05192548_103912</name>
</gene>
<evidence type="ECO:0000256" key="10">
    <source>
        <dbReference type="PIRSR" id="PIRSR000094-2"/>
    </source>
</evidence>
<dbReference type="InterPro" id="IPR002347">
    <property type="entry name" value="SDR_fam"/>
</dbReference>
<keyword evidence="15" id="KW-1185">Reference proteome</keyword>
<comment type="catalytic activity">
    <reaction evidence="8">
        <text>a 2,3-saturated acyl-[ACP] + NAD(+) = a (2E)-enoyl-[ACP] + NADH + H(+)</text>
        <dbReference type="Rhea" id="RHEA:10240"/>
        <dbReference type="Rhea" id="RHEA-COMP:9925"/>
        <dbReference type="Rhea" id="RHEA-COMP:9926"/>
        <dbReference type="ChEBI" id="CHEBI:15378"/>
        <dbReference type="ChEBI" id="CHEBI:57540"/>
        <dbReference type="ChEBI" id="CHEBI:57945"/>
        <dbReference type="ChEBI" id="CHEBI:78784"/>
        <dbReference type="ChEBI" id="CHEBI:78785"/>
        <dbReference type="EC" id="1.3.1.9"/>
    </reaction>
</comment>
<keyword evidence="6" id="KW-0443">Lipid metabolism</keyword>
<dbReference type="PIRSF" id="PIRSF000094">
    <property type="entry name" value="Enoyl-ACP_rdct"/>
    <property type="match status" value="1"/>
</dbReference>
<accession>A0A1M6VH24</accession>
<dbReference type="Pfam" id="PF13561">
    <property type="entry name" value="adh_short_C2"/>
    <property type="match status" value="1"/>
</dbReference>
<feature type="binding site" evidence="11">
    <location>
        <begin position="28"/>
        <end position="29"/>
    </location>
    <ligand>
        <name>NAD(+)</name>
        <dbReference type="ChEBI" id="CHEBI:57540"/>
    </ligand>
</feature>
<dbReference type="PANTHER" id="PTHR43159:SF2">
    <property type="entry name" value="ENOYL-[ACYL-CARRIER-PROTEIN] REDUCTASE [NADH], CHLOROPLASTIC"/>
    <property type="match status" value="1"/>
</dbReference>
<comment type="similarity">
    <text evidence="2 8">Belongs to the short-chain dehydrogenases/reductases (SDR) family. FabI subfamily.</text>
</comment>
<name>A0A1M6VH24_9BURK</name>
<keyword evidence="8 11" id="KW-0520">NAD</keyword>
<dbReference type="NCBIfam" id="NF005717">
    <property type="entry name" value="PRK07533.1"/>
    <property type="match status" value="1"/>
</dbReference>
<feature type="active site" description="Proton acceptor" evidence="9">
    <location>
        <position position="154"/>
    </location>
</feature>
<dbReference type="RefSeq" id="WP_073431541.1">
    <property type="nucleotide sequence ID" value="NZ_CADFGY010000008.1"/>
</dbReference>
<evidence type="ECO:0000256" key="2">
    <source>
        <dbReference type="ARBA" id="ARBA00009233"/>
    </source>
</evidence>
<dbReference type="SUPFAM" id="SSF51735">
    <property type="entry name" value="NAD(P)-binding Rossmann-fold domains"/>
    <property type="match status" value="1"/>
</dbReference>
<dbReference type="AlphaFoldDB" id="A0A1M6VH24"/>
<protein>
    <recommendedName>
        <fullName evidence="8">Enoyl-[acyl-carrier-protein] reductase [NADH]</fullName>
        <ecNumber evidence="8">1.3.1.9</ecNumber>
    </recommendedName>
</protein>
<feature type="binding site" evidence="10">
    <location>
        <position position="104"/>
    </location>
    <ligand>
        <name>substrate</name>
    </ligand>
</feature>
<evidence type="ECO:0000256" key="9">
    <source>
        <dbReference type="PIRSR" id="PIRSR000094-1"/>
    </source>
</evidence>
<evidence type="ECO:0000256" key="3">
    <source>
        <dbReference type="ARBA" id="ARBA00022516"/>
    </source>
</evidence>
<dbReference type="STRING" id="169427.SAMN05192548_103912"/>
<evidence type="ECO:0000256" key="5">
    <source>
        <dbReference type="ARBA" id="ARBA00023002"/>
    </source>
</evidence>
<dbReference type="GO" id="GO:0004318">
    <property type="term" value="F:enoyl-[acyl-carrier-protein] reductase (NADH) activity"/>
    <property type="evidence" value="ECO:0007669"/>
    <property type="project" value="UniProtKB-EC"/>
</dbReference>
<dbReference type="KEGG" id="pts:CUJ90_22060"/>
<evidence type="ECO:0000256" key="1">
    <source>
        <dbReference type="ARBA" id="ARBA00005194"/>
    </source>
</evidence>
<dbReference type="GeneID" id="301980818"/>
<evidence type="ECO:0000256" key="7">
    <source>
        <dbReference type="ARBA" id="ARBA00023160"/>
    </source>
</evidence>
<dbReference type="EC" id="1.3.1.9" evidence="8"/>
<dbReference type="GO" id="GO:0006633">
    <property type="term" value="P:fatty acid biosynthetic process"/>
    <property type="evidence" value="ECO:0007669"/>
    <property type="project" value="UniProtKB-UniPathway"/>
</dbReference>
<dbReference type="OrthoDB" id="9803628at2"/>